<dbReference type="GO" id="GO:0016705">
    <property type="term" value="F:oxidoreductase activity, acting on paired donors, with incorporation or reduction of molecular oxygen"/>
    <property type="evidence" value="ECO:0007669"/>
    <property type="project" value="InterPro"/>
</dbReference>
<keyword evidence="1" id="KW-0479">Metal-binding</keyword>
<dbReference type="PANTHER" id="PTHR24286:SF53">
    <property type="entry name" value="BETA-AMYRIN 28-OXIDASE-LIKE"/>
    <property type="match status" value="1"/>
</dbReference>
<evidence type="ECO:0000256" key="1">
    <source>
        <dbReference type="ARBA" id="ARBA00022723"/>
    </source>
</evidence>
<keyword evidence="2" id="KW-0408">Iron</keyword>
<gene>
    <name evidence="4" type="ORF">Slati_2657800</name>
</gene>
<keyword evidence="3" id="KW-0812">Transmembrane</keyword>
<sequence>MEIFLPYVILSLLPLFLYLISFMPEKGSGNKNLPPGTRGWPMLGENVELARSGGPKFIKDRMEKYSEDVFQTSLLEERMAVFCGAKGNKFLFTNEYKLVSSRLPKSMKKALISIINFRL</sequence>
<accession>A0AAW2VWG3</accession>
<dbReference type="GO" id="GO:0004497">
    <property type="term" value="F:monooxygenase activity"/>
    <property type="evidence" value="ECO:0007669"/>
    <property type="project" value="InterPro"/>
</dbReference>
<reference evidence="4" key="1">
    <citation type="submission" date="2020-06" db="EMBL/GenBank/DDBJ databases">
        <authorList>
            <person name="Li T."/>
            <person name="Hu X."/>
            <person name="Zhang T."/>
            <person name="Song X."/>
            <person name="Zhang H."/>
            <person name="Dai N."/>
            <person name="Sheng W."/>
            <person name="Hou X."/>
            <person name="Wei L."/>
        </authorList>
    </citation>
    <scope>NUCLEOTIDE SEQUENCE</scope>
    <source>
        <strain evidence="4">KEN1</strain>
        <tissue evidence="4">Leaf</tissue>
    </source>
</reference>
<dbReference type="GO" id="GO:0020037">
    <property type="term" value="F:heme binding"/>
    <property type="evidence" value="ECO:0007669"/>
    <property type="project" value="InterPro"/>
</dbReference>
<keyword evidence="3" id="KW-1133">Transmembrane helix</keyword>
<dbReference type="GO" id="GO:0005506">
    <property type="term" value="F:iron ion binding"/>
    <property type="evidence" value="ECO:0007669"/>
    <property type="project" value="InterPro"/>
</dbReference>
<keyword evidence="3" id="KW-0472">Membrane</keyword>
<protein>
    <submittedName>
        <fullName evidence="4">Protopanaxadiol 6-hydroxylase</fullName>
    </submittedName>
</protein>
<dbReference type="Gene3D" id="1.10.630.10">
    <property type="entry name" value="Cytochrome P450"/>
    <property type="match status" value="1"/>
</dbReference>
<dbReference type="GO" id="GO:0016125">
    <property type="term" value="P:sterol metabolic process"/>
    <property type="evidence" value="ECO:0007669"/>
    <property type="project" value="TreeGrafter"/>
</dbReference>
<name>A0AAW2VWG3_9LAMI</name>
<dbReference type="AlphaFoldDB" id="A0AAW2VWG3"/>
<dbReference type="PANTHER" id="PTHR24286">
    <property type="entry name" value="CYTOCHROME P450 26"/>
    <property type="match status" value="1"/>
</dbReference>
<reference evidence="4" key="2">
    <citation type="journal article" date="2024" name="Plant">
        <title>Genomic evolution and insights into agronomic trait innovations of Sesamum species.</title>
        <authorList>
            <person name="Miao H."/>
            <person name="Wang L."/>
            <person name="Qu L."/>
            <person name="Liu H."/>
            <person name="Sun Y."/>
            <person name="Le M."/>
            <person name="Wang Q."/>
            <person name="Wei S."/>
            <person name="Zheng Y."/>
            <person name="Lin W."/>
            <person name="Duan Y."/>
            <person name="Cao H."/>
            <person name="Xiong S."/>
            <person name="Wang X."/>
            <person name="Wei L."/>
            <person name="Li C."/>
            <person name="Ma Q."/>
            <person name="Ju M."/>
            <person name="Zhao R."/>
            <person name="Li G."/>
            <person name="Mu C."/>
            <person name="Tian Q."/>
            <person name="Mei H."/>
            <person name="Zhang T."/>
            <person name="Gao T."/>
            <person name="Zhang H."/>
        </authorList>
    </citation>
    <scope>NUCLEOTIDE SEQUENCE</scope>
    <source>
        <strain evidence="4">KEN1</strain>
    </source>
</reference>
<proteinExistence type="predicted"/>
<evidence type="ECO:0000256" key="2">
    <source>
        <dbReference type="ARBA" id="ARBA00023004"/>
    </source>
</evidence>
<dbReference type="SUPFAM" id="SSF48264">
    <property type="entry name" value="Cytochrome P450"/>
    <property type="match status" value="1"/>
</dbReference>
<comment type="caution">
    <text evidence="4">The sequence shown here is derived from an EMBL/GenBank/DDBJ whole genome shotgun (WGS) entry which is preliminary data.</text>
</comment>
<feature type="transmembrane region" description="Helical" evidence="3">
    <location>
        <begin position="6"/>
        <end position="23"/>
    </location>
</feature>
<evidence type="ECO:0000313" key="4">
    <source>
        <dbReference type="EMBL" id="KAL0433235.1"/>
    </source>
</evidence>
<dbReference type="InterPro" id="IPR036396">
    <property type="entry name" value="Cyt_P450_sf"/>
</dbReference>
<dbReference type="EMBL" id="JACGWN010000009">
    <property type="protein sequence ID" value="KAL0433235.1"/>
    <property type="molecule type" value="Genomic_DNA"/>
</dbReference>
<evidence type="ECO:0000256" key="3">
    <source>
        <dbReference type="SAM" id="Phobius"/>
    </source>
</evidence>
<organism evidence="4">
    <name type="scientific">Sesamum latifolium</name>
    <dbReference type="NCBI Taxonomy" id="2727402"/>
    <lineage>
        <taxon>Eukaryota</taxon>
        <taxon>Viridiplantae</taxon>
        <taxon>Streptophyta</taxon>
        <taxon>Embryophyta</taxon>
        <taxon>Tracheophyta</taxon>
        <taxon>Spermatophyta</taxon>
        <taxon>Magnoliopsida</taxon>
        <taxon>eudicotyledons</taxon>
        <taxon>Gunneridae</taxon>
        <taxon>Pentapetalae</taxon>
        <taxon>asterids</taxon>
        <taxon>lamiids</taxon>
        <taxon>Lamiales</taxon>
        <taxon>Pedaliaceae</taxon>
        <taxon>Sesamum</taxon>
    </lineage>
</organism>